<organism evidence="3 4">
    <name type="scientific">Lichenibacterium ramalinae</name>
    <dbReference type="NCBI Taxonomy" id="2316527"/>
    <lineage>
        <taxon>Bacteria</taxon>
        <taxon>Pseudomonadati</taxon>
        <taxon>Pseudomonadota</taxon>
        <taxon>Alphaproteobacteria</taxon>
        <taxon>Hyphomicrobiales</taxon>
        <taxon>Lichenihabitantaceae</taxon>
        <taxon>Lichenibacterium</taxon>
    </lineage>
</organism>
<proteinExistence type="predicted"/>
<feature type="region of interest" description="Disordered" evidence="1">
    <location>
        <begin position="36"/>
        <end position="76"/>
    </location>
</feature>
<dbReference type="OrthoDB" id="9800206at2"/>
<reference evidence="3 4" key="1">
    <citation type="submission" date="2018-09" db="EMBL/GenBank/DDBJ databases">
        <authorList>
            <person name="Grouzdev D.S."/>
            <person name="Krutkina M.S."/>
        </authorList>
    </citation>
    <scope>NUCLEOTIDE SEQUENCE [LARGE SCALE GENOMIC DNA]</scope>
    <source>
        <strain evidence="3 4">RmlP001</strain>
    </source>
</reference>
<evidence type="ECO:0000256" key="1">
    <source>
        <dbReference type="SAM" id="MobiDB-lite"/>
    </source>
</evidence>
<evidence type="ECO:0000313" key="3">
    <source>
        <dbReference type="EMBL" id="RYB02464.1"/>
    </source>
</evidence>
<protein>
    <recommendedName>
        <fullName evidence="5">Carboxypeptidase regulatory-like domain-containing protein</fullName>
    </recommendedName>
</protein>
<sequence length="335" mass="34629">MLRPAQITLLPAASLAALLTLAVGVPAASAQEVQPVPAKPPLPGQVAPPGLPAPQVQSAAPGPGTAGETPKPGHGILHLSATLTADPPLVRSGLQWRVFADAAQPDGTHKVVAQSADAQPSFDLPDGRYIVHATYGYAGTMKRVDIADRVSSERFNLNAGAIEVDGTLGDAAIPADRLSIAIYVPDHNNPEAKLVVAAAKPGQVVCLPEGSYHIVSTYLDTEGVGSLTPVSSTNSTVAADLRVQAGKLLQATVKHRAAMLTLKLVKAPGGEALANTSFTVLTPGGDVIRELIGAFPSLVLAEGDYVAIARHDGRTFQSEFKVQSARDSDVEVMAH</sequence>
<name>A0A4Q2RBW9_9HYPH</name>
<evidence type="ECO:0000313" key="4">
    <source>
        <dbReference type="Proteomes" id="UP000289411"/>
    </source>
</evidence>
<dbReference type="Proteomes" id="UP000289411">
    <property type="component" value="Unassembled WGS sequence"/>
</dbReference>
<keyword evidence="4" id="KW-1185">Reference proteome</keyword>
<comment type="caution">
    <text evidence="3">The sequence shown here is derived from an EMBL/GenBank/DDBJ whole genome shotgun (WGS) entry which is preliminary data.</text>
</comment>
<feature type="signal peptide" evidence="2">
    <location>
        <begin position="1"/>
        <end position="30"/>
    </location>
</feature>
<accession>A0A4Q2RBW9</accession>
<reference evidence="3 4" key="2">
    <citation type="submission" date="2019-02" db="EMBL/GenBank/DDBJ databases">
        <title>'Lichenibacterium ramalinii' gen. nov. sp. nov., 'Lichenibacterium minor' gen. nov. sp. nov.</title>
        <authorList>
            <person name="Pankratov T."/>
        </authorList>
    </citation>
    <scope>NUCLEOTIDE SEQUENCE [LARGE SCALE GENOMIC DNA]</scope>
    <source>
        <strain evidence="3 4">RmlP001</strain>
    </source>
</reference>
<gene>
    <name evidence="3" type="ORF">D3272_21305</name>
</gene>
<dbReference type="RefSeq" id="WP_129221227.1">
    <property type="nucleotide sequence ID" value="NZ_QYBC01000020.1"/>
</dbReference>
<evidence type="ECO:0000256" key="2">
    <source>
        <dbReference type="SAM" id="SignalP"/>
    </source>
</evidence>
<dbReference type="AlphaFoldDB" id="A0A4Q2RBW9"/>
<dbReference type="EMBL" id="QYBC01000020">
    <property type="protein sequence ID" value="RYB02464.1"/>
    <property type="molecule type" value="Genomic_DNA"/>
</dbReference>
<keyword evidence="2" id="KW-0732">Signal</keyword>
<feature type="chain" id="PRO_5020994882" description="Carboxypeptidase regulatory-like domain-containing protein" evidence="2">
    <location>
        <begin position="31"/>
        <end position="335"/>
    </location>
</feature>
<evidence type="ECO:0008006" key="5">
    <source>
        <dbReference type="Google" id="ProtNLM"/>
    </source>
</evidence>